<proteinExistence type="predicted"/>
<comment type="caution">
    <text evidence="2">The sequence shown here is derived from an EMBL/GenBank/DDBJ whole genome shotgun (WGS) entry which is preliminary data.</text>
</comment>
<dbReference type="EMBL" id="QUNR01000001">
    <property type="protein sequence ID" value="REH40520.1"/>
    <property type="molecule type" value="Genomic_DNA"/>
</dbReference>
<keyword evidence="3" id="KW-1185">Reference proteome</keyword>
<feature type="transmembrane region" description="Helical" evidence="1">
    <location>
        <begin position="45"/>
        <end position="63"/>
    </location>
</feature>
<organism evidence="2 3">
    <name type="scientific">Paraperlucidibaca baekdonensis</name>
    <dbReference type="NCBI Taxonomy" id="748120"/>
    <lineage>
        <taxon>Bacteria</taxon>
        <taxon>Pseudomonadati</taxon>
        <taxon>Pseudomonadota</taxon>
        <taxon>Gammaproteobacteria</taxon>
        <taxon>Moraxellales</taxon>
        <taxon>Moraxellaceae</taxon>
        <taxon>Paraperlucidibaca</taxon>
    </lineage>
</organism>
<accession>A0A3E0HAE9</accession>
<dbReference type="Pfam" id="PF11137">
    <property type="entry name" value="DUF2909"/>
    <property type="match status" value="1"/>
</dbReference>
<keyword evidence="1" id="KW-1133">Transmembrane helix</keyword>
<dbReference type="OrthoDB" id="9883330at2"/>
<evidence type="ECO:0000256" key="1">
    <source>
        <dbReference type="SAM" id="Phobius"/>
    </source>
</evidence>
<dbReference type="AlphaFoldDB" id="A0A3E0HAE9"/>
<reference evidence="2 3" key="1">
    <citation type="submission" date="2018-08" db="EMBL/GenBank/DDBJ databases">
        <title>Genomic Encyclopedia of Type Strains, Phase IV (KMG-IV): sequencing the most valuable type-strain genomes for metagenomic binning, comparative biology and taxonomic classification.</title>
        <authorList>
            <person name="Goeker M."/>
        </authorList>
    </citation>
    <scope>NUCLEOTIDE SEQUENCE [LARGE SCALE GENOMIC DNA]</scope>
    <source>
        <strain evidence="2 3">DSM 26022</strain>
    </source>
</reference>
<dbReference type="InterPro" id="IPR021313">
    <property type="entry name" value="DUF2909"/>
</dbReference>
<evidence type="ECO:0000313" key="2">
    <source>
        <dbReference type="EMBL" id="REH40520.1"/>
    </source>
</evidence>
<keyword evidence="1" id="KW-0472">Membrane</keyword>
<evidence type="ECO:0000313" key="3">
    <source>
        <dbReference type="Proteomes" id="UP000256774"/>
    </source>
</evidence>
<gene>
    <name evidence="2" type="ORF">DFR26_0721</name>
</gene>
<protein>
    <submittedName>
        <fullName evidence="2">DUF2909 family protein</fullName>
    </submittedName>
</protein>
<keyword evidence="1" id="KW-0812">Transmembrane</keyword>
<sequence length="68" mass="7346">MLTKIVLLVALGLVVWQLVSALRALSRGQTGDPQRLMEALKRRVILSIIIVTALFVLGAMGVITPHAL</sequence>
<dbReference type="Proteomes" id="UP000256774">
    <property type="component" value="Unassembled WGS sequence"/>
</dbReference>
<dbReference type="RefSeq" id="WP_116207549.1">
    <property type="nucleotide sequence ID" value="NZ_QUNR01000001.1"/>
</dbReference>
<name>A0A3E0HAE9_9GAMM</name>